<evidence type="ECO:0000313" key="6">
    <source>
        <dbReference type="EMBL" id="KAK5286645.1"/>
    </source>
</evidence>
<feature type="transmembrane region" description="Helical" evidence="5">
    <location>
        <begin position="15"/>
        <end position="40"/>
    </location>
</feature>
<dbReference type="Proteomes" id="UP001357485">
    <property type="component" value="Unassembled WGS sequence"/>
</dbReference>
<comment type="caution">
    <text evidence="6">The sequence shown here is derived from an EMBL/GenBank/DDBJ whole genome shotgun (WGS) entry which is preliminary data.</text>
</comment>
<dbReference type="InterPro" id="IPR056552">
    <property type="entry name" value="Ribonucl_Kappa"/>
</dbReference>
<evidence type="ECO:0000313" key="7">
    <source>
        <dbReference type="Proteomes" id="UP001357485"/>
    </source>
</evidence>
<evidence type="ECO:0000256" key="4">
    <source>
        <dbReference type="ARBA" id="ARBA00023136"/>
    </source>
</evidence>
<organism evidence="6 7">
    <name type="scientific">Cryomyces antarcticus</name>
    <dbReference type="NCBI Taxonomy" id="329879"/>
    <lineage>
        <taxon>Eukaryota</taxon>
        <taxon>Fungi</taxon>
        <taxon>Dikarya</taxon>
        <taxon>Ascomycota</taxon>
        <taxon>Pezizomycotina</taxon>
        <taxon>Dothideomycetes</taxon>
        <taxon>Dothideomycetes incertae sedis</taxon>
        <taxon>Cryomyces</taxon>
    </lineage>
</organism>
<evidence type="ECO:0000256" key="1">
    <source>
        <dbReference type="ARBA" id="ARBA00004370"/>
    </source>
</evidence>
<keyword evidence="7" id="KW-1185">Reference proteome</keyword>
<evidence type="ECO:0000256" key="3">
    <source>
        <dbReference type="ARBA" id="ARBA00022989"/>
    </source>
</evidence>
<accession>A0ABR0M899</accession>
<keyword evidence="4 5" id="KW-0472">Membrane</keyword>
<protein>
    <submittedName>
        <fullName evidence="6">Uncharacterized protein</fullName>
    </submittedName>
</protein>
<sequence length="53" mass="5504">MMGSTEDPKLEDGKAVAGAVFGAVGVYGVFLVFCASQAYLHKRENARGAIALS</sequence>
<evidence type="ECO:0000256" key="5">
    <source>
        <dbReference type="SAM" id="Phobius"/>
    </source>
</evidence>
<name>A0ABR0M899_9PEZI</name>
<proteinExistence type="predicted"/>
<keyword evidence="2 5" id="KW-0812">Transmembrane</keyword>
<comment type="subcellular location">
    <subcellularLocation>
        <location evidence="1">Membrane</location>
    </subcellularLocation>
</comment>
<dbReference type="EMBL" id="JAVRRA010000498">
    <property type="protein sequence ID" value="KAK5286645.1"/>
    <property type="molecule type" value="Genomic_DNA"/>
</dbReference>
<keyword evidence="3 5" id="KW-1133">Transmembrane helix</keyword>
<dbReference type="Pfam" id="PF23489">
    <property type="entry name" value="V-ATPase_su_f"/>
    <property type="match status" value="1"/>
</dbReference>
<gene>
    <name evidence="6" type="ORF">LTR16_004071</name>
</gene>
<evidence type="ECO:0000256" key="2">
    <source>
        <dbReference type="ARBA" id="ARBA00022692"/>
    </source>
</evidence>
<reference evidence="6 7" key="1">
    <citation type="submission" date="2023-08" db="EMBL/GenBank/DDBJ databases">
        <title>Black Yeasts Isolated from many extreme environments.</title>
        <authorList>
            <person name="Coleine C."/>
            <person name="Stajich J.E."/>
            <person name="Selbmann L."/>
        </authorList>
    </citation>
    <scope>NUCLEOTIDE SEQUENCE [LARGE SCALE GENOMIC DNA]</scope>
    <source>
        <strain evidence="6 7">CCFEE 536</strain>
    </source>
</reference>